<accession>S8EDG3</accession>
<proteinExistence type="predicted"/>
<sequence length="205" mass="22436">MPALQTIHDTRPVLGHVNLMMDSFIANAEVDDSVSMRAVVRTLLATSPPSVTAAFHDAARRRLDKMNAKQLHPATQLFSRSSDGFSHPTPELVSVLRRARSLYGAGMGFASLTLLTQVVRATLSIRWREEGDTADALAHIDADVTQAIQSCKEELAGGRVADLSGARTTVNELHNALTHSDRDAEIRGSETPFERALASIQYWKF</sequence>
<dbReference type="HOGENOM" id="CLU_080473_0_0_1"/>
<evidence type="ECO:0000313" key="1">
    <source>
        <dbReference type="EMBL" id="EPT02623.1"/>
    </source>
</evidence>
<organism evidence="1 2">
    <name type="scientific">Fomitopsis schrenkii</name>
    <name type="common">Brown rot fungus</name>
    <dbReference type="NCBI Taxonomy" id="2126942"/>
    <lineage>
        <taxon>Eukaryota</taxon>
        <taxon>Fungi</taxon>
        <taxon>Dikarya</taxon>
        <taxon>Basidiomycota</taxon>
        <taxon>Agaricomycotina</taxon>
        <taxon>Agaricomycetes</taxon>
        <taxon>Polyporales</taxon>
        <taxon>Fomitopsis</taxon>
    </lineage>
</organism>
<gene>
    <name evidence="1" type="ORF">FOMPIDRAFT_1015169</name>
</gene>
<dbReference type="STRING" id="743788.S8EDG3"/>
<dbReference type="InParanoid" id="S8EDG3"/>
<dbReference type="AlphaFoldDB" id="S8EDG3"/>
<evidence type="ECO:0000313" key="2">
    <source>
        <dbReference type="Proteomes" id="UP000015241"/>
    </source>
</evidence>
<dbReference type="Proteomes" id="UP000015241">
    <property type="component" value="Unassembled WGS sequence"/>
</dbReference>
<dbReference type="OrthoDB" id="3219836at2759"/>
<keyword evidence="2" id="KW-1185">Reference proteome</keyword>
<protein>
    <submittedName>
        <fullName evidence="1">Uncharacterized protein</fullName>
    </submittedName>
</protein>
<dbReference type="eggNOG" id="ENOG502SNNI">
    <property type="taxonomic scope" value="Eukaryota"/>
</dbReference>
<dbReference type="EMBL" id="KE504134">
    <property type="protein sequence ID" value="EPT02623.1"/>
    <property type="molecule type" value="Genomic_DNA"/>
</dbReference>
<name>S8EDG3_FOMSC</name>
<reference evidence="1 2" key="1">
    <citation type="journal article" date="2012" name="Science">
        <title>The Paleozoic origin of enzymatic lignin decomposition reconstructed from 31 fungal genomes.</title>
        <authorList>
            <person name="Floudas D."/>
            <person name="Binder M."/>
            <person name="Riley R."/>
            <person name="Barry K."/>
            <person name="Blanchette R.A."/>
            <person name="Henrissat B."/>
            <person name="Martinez A.T."/>
            <person name="Otillar R."/>
            <person name="Spatafora J.W."/>
            <person name="Yadav J.S."/>
            <person name="Aerts A."/>
            <person name="Benoit I."/>
            <person name="Boyd A."/>
            <person name="Carlson A."/>
            <person name="Copeland A."/>
            <person name="Coutinho P.M."/>
            <person name="de Vries R.P."/>
            <person name="Ferreira P."/>
            <person name="Findley K."/>
            <person name="Foster B."/>
            <person name="Gaskell J."/>
            <person name="Glotzer D."/>
            <person name="Gorecki P."/>
            <person name="Heitman J."/>
            <person name="Hesse C."/>
            <person name="Hori C."/>
            <person name="Igarashi K."/>
            <person name="Jurgens J.A."/>
            <person name="Kallen N."/>
            <person name="Kersten P."/>
            <person name="Kohler A."/>
            <person name="Kuees U."/>
            <person name="Kumar T.K.A."/>
            <person name="Kuo A."/>
            <person name="LaButti K."/>
            <person name="Larrondo L.F."/>
            <person name="Lindquist E."/>
            <person name="Ling A."/>
            <person name="Lombard V."/>
            <person name="Lucas S."/>
            <person name="Lundell T."/>
            <person name="Martin R."/>
            <person name="McLaughlin D.J."/>
            <person name="Morgenstern I."/>
            <person name="Morin E."/>
            <person name="Murat C."/>
            <person name="Nagy L.G."/>
            <person name="Nolan M."/>
            <person name="Ohm R.A."/>
            <person name="Patyshakuliyeva A."/>
            <person name="Rokas A."/>
            <person name="Ruiz-Duenas F.J."/>
            <person name="Sabat G."/>
            <person name="Salamov A."/>
            <person name="Samejima M."/>
            <person name="Schmutz J."/>
            <person name="Slot J.C."/>
            <person name="St John F."/>
            <person name="Stenlid J."/>
            <person name="Sun H."/>
            <person name="Sun S."/>
            <person name="Syed K."/>
            <person name="Tsang A."/>
            <person name="Wiebenga A."/>
            <person name="Young D."/>
            <person name="Pisabarro A."/>
            <person name="Eastwood D.C."/>
            <person name="Martin F."/>
            <person name="Cullen D."/>
            <person name="Grigoriev I.V."/>
            <person name="Hibbett D.S."/>
        </authorList>
    </citation>
    <scope>NUCLEOTIDE SEQUENCE</scope>
    <source>
        <strain evidence="2">FP-58527</strain>
    </source>
</reference>